<reference evidence="2" key="1">
    <citation type="journal article" date="2014" name="Int. J. Syst. Evol. Microbiol.">
        <title>Complete genome sequence of Corynebacterium casei LMG S-19264T (=DSM 44701T), isolated from a smear-ripened cheese.</title>
        <authorList>
            <consortium name="US DOE Joint Genome Institute (JGI-PGF)"/>
            <person name="Walter F."/>
            <person name="Albersmeier A."/>
            <person name="Kalinowski J."/>
            <person name="Ruckert C."/>
        </authorList>
    </citation>
    <scope>NUCLEOTIDE SEQUENCE</scope>
    <source>
        <strain evidence="2">CGMCC 1.15179</strain>
    </source>
</reference>
<protein>
    <submittedName>
        <fullName evidence="2">Uncharacterized protein</fullName>
    </submittedName>
</protein>
<evidence type="ECO:0000313" key="2">
    <source>
        <dbReference type="EMBL" id="GGE25209.1"/>
    </source>
</evidence>
<evidence type="ECO:0000313" key="3">
    <source>
        <dbReference type="Proteomes" id="UP000625210"/>
    </source>
</evidence>
<name>A0A8J2YDD1_9BACL</name>
<dbReference type="EMBL" id="BMHQ01000011">
    <property type="protein sequence ID" value="GGE25209.1"/>
    <property type="molecule type" value="Genomic_DNA"/>
</dbReference>
<evidence type="ECO:0000256" key="1">
    <source>
        <dbReference type="SAM" id="Phobius"/>
    </source>
</evidence>
<proteinExistence type="predicted"/>
<sequence length="97" mass="11428">MNTILLLGIGMLVILAGVQTVLLYRYLRQQHHMLQKQQELLQYWLERPRRVEKNLMKHHQTLLASDLDELDGSVERLLKRSEKWVGKSKQGSSTPHR</sequence>
<gene>
    <name evidence="2" type="ORF">GCM10011571_29230</name>
</gene>
<organism evidence="2 3">
    <name type="scientific">Marinithermofilum abyssi</name>
    <dbReference type="NCBI Taxonomy" id="1571185"/>
    <lineage>
        <taxon>Bacteria</taxon>
        <taxon>Bacillati</taxon>
        <taxon>Bacillota</taxon>
        <taxon>Bacilli</taxon>
        <taxon>Bacillales</taxon>
        <taxon>Thermoactinomycetaceae</taxon>
        <taxon>Marinithermofilum</taxon>
    </lineage>
</organism>
<keyword evidence="1" id="KW-0812">Transmembrane</keyword>
<reference evidence="2" key="2">
    <citation type="submission" date="2020-09" db="EMBL/GenBank/DDBJ databases">
        <authorList>
            <person name="Sun Q."/>
            <person name="Zhou Y."/>
        </authorList>
    </citation>
    <scope>NUCLEOTIDE SEQUENCE</scope>
    <source>
        <strain evidence="2">CGMCC 1.15179</strain>
    </source>
</reference>
<feature type="transmembrane region" description="Helical" evidence="1">
    <location>
        <begin position="6"/>
        <end position="27"/>
    </location>
</feature>
<dbReference type="RefSeq" id="WP_188648635.1">
    <property type="nucleotide sequence ID" value="NZ_BMHQ01000011.1"/>
</dbReference>
<dbReference type="Proteomes" id="UP000625210">
    <property type="component" value="Unassembled WGS sequence"/>
</dbReference>
<keyword evidence="1" id="KW-1133">Transmembrane helix</keyword>
<keyword evidence="1" id="KW-0472">Membrane</keyword>
<keyword evidence="3" id="KW-1185">Reference proteome</keyword>
<accession>A0A8J2YDD1</accession>
<dbReference type="AlphaFoldDB" id="A0A8J2YDD1"/>
<comment type="caution">
    <text evidence="2">The sequence shown here is derived from an EMBL/GenBank/DDBJ whole genome shotgun (WGS) entry which is preliminary data.</text>
</comment>